<dbReference type="AlphaFoldDB" id="A0A8D8I7X9"/>
<name>A0A8D8I7X9_CULPI</name>
<proteinExistence type="predicted"/>
<evidence type="ECO:0000256" key="1">
    <source>
        <dbReference type="SAM" id="MobiDB-lite"/>
    </source>
</evidence>
<organism evidence="2">
    <name type="scientific">Culex pipiens</name>
    <name type="common">House mosquito</name>
    <dbReference type="NCBI Taxonomy" id="7175"/>
    <lineage>
        <taxon>Eukaryota</taxon>
        <taxon>Metazoa</taxon>
        <taxon>Ecdysozoa</taxon>
        <taxon>Arthropoda</taxon>
        <taxon>Hexapoda</taxon>
        <taxon>Insecta</taxon>
        <taxon>Pterygota</taxon>
        <taxon>Neoptera</taxon>
        <taxon>Endopterygota</taxon>
        <taxon>Diptera</taxon>
        <taxon>Nematocera</taxon>
        <taxon>Culicoidea</taxon>
        <taxon>Culicidae</taxon>
        <taxon>Culicinae</taxon>
        <taxon>Culicini</taxon>
        <taxon>Culex</taxon>
        <taxon>Culex</taxon>
    </lineage>
</organism>
<sequence>MSPEEAQIQPLPGGRSRPPRVRPPRLQIHHLLPISIREAPCQTSPRPTGCPVLPSDELRRRTVRHARSAEAAQERCPLDAHLRRVWKGRQTPDRARKPPKTIARSRTRADNPVHRVREQVPQRNGTAATHREGPRHALRLRVSGVWARL</sequence>
<protein>
    <submittedName>
        <fullName evidence="2">(northern house mosquito) hypothetical protein</fullName>
    </submittedName>
</protein>
<dbReference type="EMBL" id="HBUE01345638">
    <property type="protein sequence ID" value="CAG6600487.1"/>
    <property type="molecule type" value="Transcribed_RNA"/>
</dbReference>
<feature type="compositionally biased region" description="Basic residues" evidence="1">
    <location>
        <begin position="97"/>
        <end position="106"/>
    </location>
</feature>
<feature type="region of interest" description="Disordered" evidence="1">
    <location>
        <begin position="88"/>
        <end position="111"/>
    </location>
</feature>
<feature type="region of interest" description="Disordered" evidence="1">
    <location>
        <begin position="1"/>
        <end position="23"/>
    </location>
</feature>
<reference evidence="2" key="1">
    <citation type="submission" date="2021-05" db="EMBL/GenBank/DDBJ databases">
        <authorList>
            <person name="Alioto T."/>
            <person name="Alioto T."/>
            <person name="Gomez Garrido J."/>
        </authorList>
    </citation>
    <scope>NUCLEOTIDE SEQUENCE</scope>
</reference>
<accession>A0A8D8I7X9</accession>
<dbReference type="EMBL" id="HBUE01238667">
    <property type="protein sequence ID" value="CAG6548269.1"/>
    <property type="molecule type" value="Transcribed_RNA"/>
</dbReference>
<evidence type="ECO:0000313" key="2">
    <source>
        <dbReference type="EMBL" id="CAG6548269.1"/>
    </source>
</evidence>